<reference evidence="3 4" key="1">
    <citation type="journal article" date="2015" name="Genome Announc.">
        <title>Expanding the biotechnology potential of lactobacilli through comparative genomics of 213 strains and associated genera.</title>
        <authorList>
            <person name="Sun Z."/>
            <person name="Harris H.M."/>
            <person name="McCann A."/>
            <person name="Guo C."/>
            <person name="Argimon S."/>
            <person name="Zhang W."/>
            <person name="Yang X."/>
            <person name="Jeffery I.B."/>
            <person name="Cooney J.C."/>
            <person name="Kagawa T.F."/>
            <person name="Liu W."/>
            <person name="Song Y."/>
            <person name="Salvetti E."/>
            <person name="Wrobel A."/>
            <person name="Rasinkangas P."/>
            <person name="Parkhill J."/>
            <person name="Rea M.C."/>
            <person name="O'Sullivan O."/>
            <person name="Ritari J."/>
            <person name="Douillard F.P."/>
            <person name="Paul Ross R."/>
            <person name="Yang R."/>
            <person name="Briner A.E."/>
            <person name="Felis G.E."/>
            <person name="de Vos W.M."/>
            <person name="Barrangou R."/>
            <person name="Klaenhammer T.R."/>
            <person name="Caufield P.W."/>
            <person name="Cui Y."/>
            <person name="Zhang H."/>
            <person name="O'Toole P.W."/>
        </authorList>
    </citation>
    <scope>NUCLEOTIDE SEQUENCE [LARGE SCALE GENOMIC DNA]</scope>
    <source>
        <strain evidence="3 4">DSM 20335</strain>
    </source>
</reference>
<dbReference type="PROSITE" id="PS51704">
    <property type="entry name" value="GP_PDE"/>
    <property type="match status" value="1"/>
</dbReference>
<keyword evidence="4" id="KW-1185">Reference proteome</keyword>
<feature type="transmembrane region" description="Helical" evidence="1">
    <location>
        <begin position="178"/>
        <end position="204"/>
    </location>
</feature>
<feature type="domain" description="GP-PDE" evidence="2">
    <location>
        <begin position="296"/>
        <end position="524"/>
    </location>
</feature>
<name>A0A0R2BU64_9LACO</name>
<proteinExistence type="predicted"/>
<dbReference type="Proteomes" id="UP000051813">
    <property type="component" value="Unassembled WGS sequence"/>
</dbReference>
<dbReference type="Pfam" id="PF10110">
    <property type="entry name" value="GPDPase_memb"/>
    <property type="match status" value="1"/>
</dbReference>
<dbReference type="Pfam" id="PF03009">
    <property type="entry name" value="GDPD"/>
    <property type="match status" value="1"/>
</dbReference>
<evidence type="ECO:0000259" key="2">
    <source>
        <dbReference type="PROSITE" id="PS51704"/>
    </source>
</evidence>
<dbReference type="EMBL" id="AYYK01000004">
    <property type="protein sequence ID" value="KRM79276.1"/>
    <property type="molecule type" value="Genomic_DNA"/>
</dbReference>
<comment type="caution">
    <text evidence="3">The sequence shown here is derived from an EMBL/GenBank/DDBJ whole genome shotgun (WGS) entry which is preliminary data.</text>
</comment>
<dbReference type="CDD" id="cd08579">
    <property type="entry name" value="GDPD_memb_like"/>
    <property type="match status" value="1"/>
</dbReference>
<keyword evidence="1" id="KW-1133">Transmembrane helix</keyword>
<dbReference type="STRING" id="1423738.FC84_GL001450"/>
<organism evidence="3 4">
    <name type="scientific">Lapidilactobacillus dextrinicus DSM 20335</name>
    <dbReference type="NCBI Taxonomy" id="1423738"/>
    <lineage>
        <taxon>Bacteria</taxon>
        <taxon>Bacillati</taxon>
        <taxon>Bacillota</taxon>
        <taxon>Bacilli</taxon>
        <taxon>Lactobacillales</taxon>
        <taxon>Lactobacillaceae</taxon>
        <taxon>Lapidilactobacillus</taxon>
    </lineage>
</organism>
<feature type="transmembrane region" description="Helical" evidence="1">
    <location>
        <begin position="87"/>
        <end position="111"/>
    </location>
</feature>
<dbReference type="InterPro" id="IPR017946">
    <property type="entry name" value="PLC-like_Pdiesterase_TIM-brl"/>
</dbReference>
<dbReference type="InterPro" id="IPR030395">
    <property type="entry name" value="GP_PDE_dom"/>
</dbReference>
<dbReference type="GO" id="GO:0006629">
    <property type="term" value="P:lipid metabolic process"/>
    <property type="evidence" value="ECO:0007669"/>
    <property type="project" value="InterPro"/>
</dbReference>
<feature type="transmembrane region" description="Helical" evidence="1">
    <location>
        <begin position="224"/>
        <end position="247"/>
    </location>
</feature>
<protein>
    <submittedName>
        <fullName evidence="3">Glycerophosphoryl diester phosphodiesterase</fullName>
    </submittedName>
</protein>
<evidence type="ECO:0000313" key="4">
    <source>
        <dbReference type="Proteomes" id="UP000051813"/>
    </source>
</evidence>
<dbReference type="PANTHER" id="PTHR46211:SF8">
    <property type="entry name" value="PHOSPHODIESTERASE"/>
    <property type="match status" value="1"/>
</dbReference>
<gene>
    <name evidence="3" type="ORF">FC84_GL001450</name>
</gene>
<evidence type="ECO:0000313" key="3">
    <source>
        <dbReference type="EMBL" id="KRM79276.1"/>
    </source>
</evidence>
<evidence type="ECO:0000256" key="1">
    <source>
        <dbReference type="SAM" id="Phobius"/>
    </source>
</evidence>
<keyword evidence="1" id="KW-0812">Transmembrane</keyword>
<dbReference type="PANTHER" id="PTHR46211">
    <property type="entry name" value="GLYCEROPHOSPHORYL DIESTER PHOSPHODIESTERASE"/>
    <property type="match status" value="1"/>
</dbReference>
<dbReference type="SUPFAM" id="SSF51695">
    <property type="entry name" value="PLC-like phosphodiesterases"/>
    <property type="match status" value="1"/>
</dbReference>
<feature type="transmembrane region" description="Helical" evidence="1">
    <location>
        <begin position="31"/>
        <end position="59"/>
    </location>
</feature>
<dbReference type="OrthoDB" id="384721at2"/>
<accession>A0A0R2BU64</accession>
<feature type="transmembrane region" description="Helical" evidence="1">
    <location>
        <begin position="131"/>
        <end position="157"/>
    </location>
</feature>
<dbReference type="AlphaFoldDB" id="A0A0R2BU64"/>
<dbReference type="InterPro" id="IPR018476">
    <property type="entry name" value="GlyceroP-diester-Pdiesterase_M"/>
</dbReference>
<dbReference type="GO" id="GO:0008081">
    <property type="term" value="F:phosphoric diester hydrolase activity"/>
    <property type="evidence" value="ECO:0007669"/>
    <property type="project" value="InterPro"/>
</dbReference>
<dbReference type="Gene3D" id="3.20.20.190">
    <property type="entry name" value="Phosphatidylinositol (PI) phosphodiesterase"/>
    <property type="match status" value="1"/>
</dbReference>
<feature type="transmembrane region" description="Helical" evidence="1">
    <location>
        <begin position="267"/>
        <end position="288"/>
    </location>
</feature>
<dbReference type="PATRIC" id="fig|1423738.3.peg.1467"/>
<keyword evidence="1" id="KW-0472">Membrane</keyword>
<sequence length="553" mass="63148">MLTHFTNWLLKVSQIPYLSYSDLGQLLSHHFWVALILSGELILLLYLIYGQFAFVLIISDQLQHRQFRRITSALHQTFKRLKSTSPLAFLIFISNFIIILPPASLLLSTPLINKLKTPGPILDFLLQNPPYAVIVDISYLILCYLALRLSLMLPLILLKQLSCRQAGQLSWQKTKKQFGRFLGELMLIVSVSLLLTAIFDSIIYLLQSWLDTTSIAPNSVIVNLFLIELFAEIITCYLVAMISQLLVKNITTSSYQQTFRPPAFYKWLVVLLVLAGVTGLVTNQLLLLKQLTFSRPLTISHRGVDNGNGVQNTIPSLKQTSQEKPDYIEIDIQQIKDQQFVVLHDDNLKTLAGLNKSPHQLTLQQLTQITVRENGHQAKLASFDDYLATAKKLNQKLLIEIKATPTDSKDMTAIFIRRYQKQILKNHHLVQTLSYPVVTQLKQQAPQLFVSFILPYNLTLPVTKANAYTMEATTLNTKFIRHAQQKKQQVYAWTVNEPQQMDHMMFIGAKAIITDQLHELKQQIKRNRRQPNYASLLRSLMIPVTSSEANKTN</sequence>